<evidence type="ECO:0000313" key="1">
    <source>
        <dbReference type="EMBL" id="KRG22674.1"/>
    </source>
</evidence>
<gene>
    <name evidence="1" type="ORF">HT99x_00212</name>
</gene>
<protein>
    <submittedName>
        <fullName evidence="1">Uncharacterized protein</fullName>
    </submittedName>
</protein>
<organism evidence="1">
    <name type="scientific">Candidatus Berkiella aquae</name>
    <dbReference type="NCBI Taxonomy" id="295108"/>
    <lineage>
        <taxon>Bacteria</taxon>
        <taxon>Pseudomonadati</taxon>
        <taxon>Pseudomonadota</taxon>
        <taxon>Gammaproteobacteria</taxon>
        <taxon>Candidatus Berkiellales</taxon>
        <taxon>Candidatus Berkiellaceae</taxon>
        <taxon>Candidatus Berkiella</taxon>
    </lineage>
</organism>
<accession>A0A0Q9YY31</accession>
<proteinExistence type="predicted"/>
<name>A0A0Q9YY31_9GAMM</name>
<comment type="caution">
    <text evidence="1">The sequence shown here is derived from an EMBL/GenBank/DDBJ whole genome shotgun (WGS) entry which is preliminary data.</text>
</comment>
<reference evidence="1" key="1">
    <citation type="submission" date="2015-09" db="EMBL/GenBank/DDBJ databases">
        <title>Draft Genome Sequences of Two Novel Amoeba-resistant Intranuclear Bacteria, Candidatus Berkiella cookevillensis and Candidatus Berkiella aquae.</title>
        <authorList>
            <person name="Mehari Y.T."/>
            <person name="Arivett B.A."/>
            <person name="Farone A.L."/>
            <person name="Gunderson J.H."/>
            <person name="Farone M.B."/>
        </authorList>
    </citation>
    <scope>NUCLEOTIDE SEQUENCE [LARGE SCALE GENOMIC DNA]</scope>
    <source>
        <strain evidence="1">HT99</strain>
    </source>
</reference>
<dbReference type="STRING" id="295108.HT99x_00212"/>
<dbReference type="EMBL" id="LKAJ01000001">
    <property type="protein sequence ID" value="KRG22674.1"/>
    <property type="molecule type" value="Genomic_DNA"/>
</dbReference>
<dbReference type="AlphaFoldDB" id="A0A0Q9YY31"/>
<sequence>MMDRGPTKKILPKFIVSGRAVNKNIVFEQLCEVIIGRDSVLVQSEIEDLLGTNGYDLSQISVRKM</sequence>